<feature type="domain" description="Ketoreductase" evidence="3">
    <location>
        <begin position="41"/>
        <end position="222"/>
    </location>
</feature>
<dbReference type="Pfam" id="PF00106">
    <property type="entry name" value="adh_short"/>
    <property type="match status" value="1"/>
</dbReference>
<dbReference type="SUPFAM" id="SSF51735">
    <property type="entry name" value="NAD(P)-binding Rossmann-fold domains"/>
    <property type="match status" value="1"/>
</dbReference>
<accession>A0AAE8SYY9</accession>
<name>A0AAE8SYY9_9PEZI</name>
<protein>
    <submittedName>
        <fullName evidence="4">Related to peroxisomal short-chain alcohol dehydrogenase</fullName>
    </submittedName>
</protein>
<keyword evidence="2" id="KW-0560">Oxidoreductase</keyword>
<evidence type="ECO:0000256" key="2">
    <source>
        <dbReference type="ARBA" id="ARBA00023002"/>
    </source>
</evidence>
<dbReference type="AlphaFoldDB" id="A0AAE8SYY9"/>
<evidence type="ECO:0000259" key="3">
    <source>
        <dbReference type="SMART" id="SM00822"/>
    </source>
</evidence>
<dbReference type="InterPro" id="IPR036291">
    <property type="entry name" value="NAD(P)-bd_dom_sf"/>
</dbReference>
<dbReference type="GO" id="GO:0016491">
    <property type="term" value="F:oxidoreductase activity"/>
    <property type="evidence" value="ECO:0007669"/>
    <property type="project" value="UniProtKB-KW"/>
</dbReference>
<evidence type="ECO:0000256" key="1">
    <source>
        <dbReference type="ARBA" id="ARBA00006484"/>
    </source>
</evidence>
<dbReference type="EMBL" id="ONZQ02000013">
    <property type="protein sequence ID" value="SPO05567.1"/>
    <property type="molecule type" value="Genomic_DNA"/>
</dbReference>
<keyword evidence="5" id="KW-1185">Reference proteome</keyword>
<gene>
    <name evidence="4" type="ORF">DNG_08254</name>
</gene>
<evidence type="ECO:0000313" key="4">
    <source>
        <dbReference type="EMBL" id="SPO05567.1"/>
    </source>
</evidence>
<dbReference type="InterPro" id="IPR002347">
    <property type="entry name" value="SDR_fam"/>
</dbReference>
<dbReference type="CDD" id="cd05233">
    <property type="entry name" value="SDR_c"/>
    <property type="match status" value="1"/>
</dbReference>
<proteinExistence type="inferred from homology"/>
<dbReference type="PANTHER" id="PTHR42901:SF1">
    <property type="entry name" value="ALCOHOL DEHYDROGENASE"/>
    <property type="match status" value="1"/>
</dbReference>
<sequence length="317" mass="33821">MSSDPAANMDNQFATDLTQTVHKAEYGSISPTRPELSQAGRTVLITGGASGIGLSTAENFIRAKAAAVVIVGRRASVLAEARAALQKKALQLGEDTVIVAQVCDVADRESVVALWDRLAELGVVIDVLVLNAARVSESVPLLEVGVEELTAAFEANVLGPYHLAQMFYRQPSSGPKSIVYLSTLAINTFYPSHATTATHTPAYGLGKNAGTLTFSLMAKDVSPNELQIVAFHPGSVFGKPWQDAGIPQDRLPFDDMSLPSAFAVWAASKEAKFAHGRFLWAAWDVDELASGPLRERIESDDDFLRVGVSGLKGVKKA</sequence>
<dbReference type="SMART" id="SM00822">
    <property type="entry name" value="PKS_KR"/>
    <property type="match status" value="1"/>
</dbReference>
<dbReference type="PANTHER" id="PTHR42901">
    <property type="entry name" value="ALCOHOL DEHYDROGENASE"/>
    <property type="match status" value="1"/>
</dbReference>
<organism evidence="4 5">
    <name type="scientific">Cephalotrichum gorgonifer</name>
    <dbReference type="NCBI Taxonomy" id="2041049"/>
    <lineage>
        <taxon>Eukaryota</taxon>
        <taxon>Fungi</taxon>
        <taxon>Dikarya</taxon>
        <taxon>Ascomycota</taxon>
        <taxon>Pezizomycotina</taxon>
        <taxon>Sordariomycetes</taxon>
        <taxon>Hypocreomycetidae</taxon>
        <taxon>Microascales</taxon>
        <taxon>Microascaceae</taxon>
        <taxon>Cephalotrichum</taxon>
    </lineage>
</organism>
<comment type="similarity">
    <text evidence="1">Belongs to the short-chain dehydrogenases/reductases (SDR) family.</text>
</comment>
<evidence type="ECO:0000313" key="5">
    <source>
        <dbReference type="Proteomes" id="UP001187682"/>
    </source>
</evidence>
<dbReference type="Proteomes" id="UP001187682">
    <property type="component" value="Unassembled WGS sequence"/>
</dbReference>
<comment type="caution">
    <text evidence="4">The sequence shown here is derived from an EMBL/GenBank/DDBJ whole genome shotgun (WGS) entry which is preliminary data.</text>
</comment>
<dbReference type="PRINTS" id="PR00081">
    <property type="entry name" value="GDHRDH"/>
</dbReference>
<reference evidence="4" key="1">
    <citation type="submission" date="2018-03" db="EMBL/GenBank/DDBJ databases">
        <authorList>
            <person name="Guldener U."/>
        </authorList>
    </citation>
    <scope>NUCLEOTIDE SEQUENCE</scope>
</reference>
<dbReference type="Gene3D" id="3.40.50.720">
    <property type="entry name" value="NAD(P)-binding Rossmann-like Domain"/>
    <property type="match status" value="1"/>
</dbReference>
<dbReference type="InterPro" id="IPR057326">
    <property type="entry name" value="KR_dom"/>
</dbReference>